<keyword evidence="3" id="KW-1185">Reference proteome</keyword>
<evidence type="ECO:0000313" key="3">
    <source>
        <dbReference type="Proteomes" id="UP001466331"/>
    </source>
</evidence>
<evidence type="ECO:0000256" key="1">
    <source>
        <dbReference type="SAM" id="Phobius"/>
    </source>
</evidence>
<protein>
    <recommendedName>
        <fullName evidence="4">GerMN domain-containing protein</fullName>
    </recommendedName>
</protein>
<evidence type="ECO:0000313" key="2">
    <source>
        <dbReference type="EMBL" id="MEM5947697.1"/>
    </source>
</evidence>
<keyword evidence="1" id="KW-0472">Membrane</keyword>
<keyword evidence="1" id="KW-0812">Transmembrane</keyword>
<name>A0ABU9UAK9_9SPIR</name>
<feature type="transmembrane region" description="Helical" evidence="1">
    <location>
        <begin position="12"/>
        <end position="31"/>
    </location>
</feature>
<evidence type="ECO:0008006" key="4">
    <source>
        <dbReference type="Google" id="ProtNLM"/>
    </source>
</evidence>
<accession>A0ABU9UAK9</accession>
<organism evidence="2 3">
    <name type="scientific">Rarispira pelagica</name>
    <dbReference type="NCBI Taxonomy" id="3141764"/>
    <lineage>
        <taxon>Bacteria</taxon>
        <taxon>Pseudomonadati</taxon>
        <taxon>Spirochaetota</taxon>
        <taxon>Spirochaetia</taxon>
        <taxon>Winmispirales</taxon>
        <taxon>Winmispiraceae</taxon>
        <taxon>Rarispira</taxon>
    </lineage>
</organism>
<dbReference type="RefSeq" id="WP_420069148.1">
    <property type="nucleotide sequence ID" value="NZ_JBCHKQ010000002.1"/>
</dbReference>
<dbReference type="EMBL" id="JBCHKQ010000002">
    <property type="protein sequence ID" value="MEM5947697.1"/>
    <property type="molecule type" value="Genomic_DNA"/>
</dbReference>
<proteinExistence type="predicted"/>
<keyword evidence="1" id="KW-1133">Transmembrane helix</keyword>
<reference evidence="2 3" key="1">
    <citation type="submission" date="2024-03" db="EMBL/GenBank/DDBJ databases">
        <title>Ignisphaera cupida sp. nov., a hyperthermophilic hydrolytic archaeon from a hot spring of Kamchatka, and proposal of Ignisphaeraceae fam. nov.</title>
        <authorList>
            <person name="Podosokorskaya O.A."/>
            <person name="Elcheninov A.G."/>
            <person name="Maltseva A.I."/>
            <person name="Zayulina K.S."/>
            <person name="Novikov A."/>
            <person name="Merkel A.Y."/>
        </authorList>
    </citation>
    <scope>NUCLEOTIDE SEQUENCE [LARGE SCALE GENOMIC DNA]</scope>
    <source>
        <strain evidence="2 3">38H-sp</strain>
    </source>
</reference>
<gene>
    <name evidence="2" type="ORF">WKV44_03980</name>
</gene>
<sequence>MNTKVYKFSLKTWITLYALLFVISLSLYVFIPPKQFRVIAFFPEATTGKIRGEEHFLPYTRDTQVRLEEFIQHIMLGPKEIWNSNIFPRSTRLIGLVTGKQSVYINLSKEAFLRNDININFLTSVDILKRNIRFNFRHIKNVYVVIEGALPYEPPYVR</sequence>
<comment type="caution">
    <text evidence="2">The sequence shown here is derived from an EMBL/GenBank/DDBJ whole genome shotgun (WGS) entry which is preliminary data.</text>
</comment>
<dbReference type="Proteomes" id="UP001466331">
    <property type="component" value="Unassembled WGS sequence"/>
</dbReference>